<dbReference type="InterPro" id="IPR005861">
    <property type="entry name" value="HisP_aminotrans"/>
</dbReference>
<evidence type="ECO:0000256" key="9">
    <source>
        <dbReference type="ARBA" id="ARBA00023102"/>
    </source>
</evidence>
<evidence type="ECO:0000256" key="5">
    <source>
        <dbReference type="ARBA" id="ARBA00022576"/>
    </source>
</evidence>
<dbReference type="InterPro" id="IPR015424">
    <property type="entry name" value="PyrdxlP-dep_Trfase"/>
</dbReference>
<dbReference type="InterPro" id="IPR015422">
    <property type="entry name" value="PyrdxlP-dep_Trfase_small"/>
</dbReference>
<comment type="subunit">
    <text evidence="4 11">Homodimer.</text>
</comment>
<dbReference type="Gene3D" id="3.90.1150.10">
    <property type="entry name" value="Aspartate Aminotransferase, domain 1"/>
    <property type="match status" value="1"/>
</dbReference>
<evidence type="ECO:0000256" key="7">
    <source>
        <dbReference type="ARBA" id="ARBA00022679"/>
    </source>
</evidence>
<evidence type="ECO:0000256" key="11">
    <source>
        <dbReference type="HAMAP-Rule" id="MF_01023"/>
    </source>
</evidence>
<dbReference type="Proteomes" id="UP000467637">
    <property type="component" value="Unassembled WGS sequence"/>
</dbReference>
<dbReference type="PANTHER" id="PTHR43643">
    <property type="entry name" value="HISTIDINOL-PHOSPHATE AMINOTRANSFERASE 2"/>
    <property type="match status" value="1"/>
</dbReference>
<dbReference type="EC" id="2.6.1.9" evidence="11"/>
<dbReference type="CDD" id="cd00609">
    <property type="entry name" value="AAT_like"/>
    <property type="match status" value="1"/>
</dbReference>
<evidence type="ECO:0000313" key="14">
    <source>
        <dbReference type="Proteomes" id="UP000467637"/>
    </source>
</evidence>
<dbReference type="InterPro" id="IPR004839">
    <property type="entry name" value="Aminotransferase_I/II_large"/>
</dbReference>
<feature type="domain" description="Aminotransferase class I/classII large" evidence="12">
    <location>
        <begin position="53"/>
        <end position="379"/>
    </location>
</feature>
<proteinExistence type="inferred from homology"/>
<evidence type="ECO:0000256" key="4">
    <source>
        <dbReference type="ARBA" id="ARBA00011738"/>
    </source>
</evidence>
<evidence type="ECO:0000256" key="2">
    <source>
        <dbReference type="ARBA" id="ARBA00005011"/>
    </source>
</evidence>
<dbReference type="EMBL" id="WSEM01000036">
    <property type="protein sequence ID" value="MVQ39673.1"/>
    <property type="molecule type" value="Genomic_DNA"/>
</dbReference>
<protein>
    <recommendedName>
        <fullName evidence="11">Histidinol-phosphate aminotransferase</fullName>
        <ecNumber evidence="11">2.6.1.9</ecNumber>
    </recommendedName>
    <alternativeName>
        <fullName evidence="11">Imidazole acetol-phosphate transaminase</fullName>
    </alternativeName>
</protein>
<evidence type="ECO:0000256" key="6">
    <source>
        <dbReference type="ARBA" id="ARBA00022605"/>
    </source>
</evidence>
<keyword evidence="5 11" id="KW-0032">Aminotransferase</keyword>
<evidence type="ECO:0000256" key="1">
    <source>
        <dbReference type="ARBA" id="ARBA00001933"/>
    </source>
</evidence>
<dbReference type="InterPro" id="IPR015421">
    <property type="entry name" value="PyrdxlP-dep_Trfase_major"/>
</dbReference>
<comment type="similarity">
    <text evidence="3 11">Belongs to the class-II pyridoxal-phosphate-dependent aminotransferase family. Histidinol-phosphate aminotransferase subfamily.</text>
</comment>
<dbReference type="NCBIfam" id="TIGR01141">
    <property type="entry name" value="hisC"/>
    <property type="match status" value="1"/>
</dbReference>
<name>A0ABW9ULR3_9BACL</name>
<dbReference type="Pfam" id="PF00155">
    <property type="entry name" value="Aminotran_1_2"/>
    <property type="match status" value="1"/>
</dbReference>
<keyword evidence="6 11" id="KW-0028">Amino-acid biosynthesis</keyword>
<dbReference type="GO" id="GO:0004400">
    <property type="term" value="F:histidinol-phosphate transaminase activity"/>
    <property type="evidence" value="ECO:0007669"/>
    <property type="project" value="UniProtKB-EC"/>
</dbReference>
<feature type="modified residue" description="N6-(pyridoxal phosphate)lysine" evidence="11">
    <location>
        <position position="246"/>
    </location>
</feature>
<accession>A0ABW9ULR3</accession>
<dbReference type="Gene3D" id="3.40.640.10">
    <property type="entry name" value="Type I PLP-dependent aspartate aminotransferase-like (Major domain)"/>
    <property type="match status" value="1"/>
</dbReference>
<keyword evidence="8 11" id="KW-0663">Pyridoxal phosphate</keyword>
<dbReference type="InterPro" id="IPR050106">
    <property type="entry name" value="HistidinolP_aminotransfase"/>
</dbReference>
<comment type="pathway">
    <text evidence="2 11">Amino-acid biosynthesis; L-histidine biosynthesis; L-histidine from 5-phospho-alpha-D-ribose 1-diphosphate: step 7/9.</text>
</comment>
<gene>
    <name evidence="11" type="primary">hisC</name>
    <name evidence="13" type="ORF">GON05_34300</name>
</gene>
<evidence type="ECO:0000313" key="13">
    <source>
        <dbReference type="EMBL" id="MVQ39673.1"/>
    </source>
</evidence>
<comment type="cofactor">
    <cofactor evidence="1 11">
        <name>pyridoxal 5'-phosphate</name>
        <dbReference type="ChEBI" id="CHEBI:597326"/>
    </cofactor>
</comment>
<comment type="catalytic activity">
    <reaction evidence="10 11">
        <text>L-histidinol phosphate + 2-oxoglutarate = 3-(imidazol-4-yl)-2-oxopropyl phosphate + L-glutamate</text>
        <dbReference type="Rhea" id="RHEA:23744"/>
        <dbReference type="ChEBI" id="CHEBI:16810"/>
        <dbReference type="ChEBI" id="CHEBI:29985"/>
        <dbReference type="ChEBI" id="CHEBI:57766"/>
        <dbReference type="ChEBI" id="CHEBI:57980"/>
        <dbReference type="EC" id="2.6.1.9"/>
    </reaction>
</comment>
<reference evidence="13 14" key="1">
    <citation type="submission" date="2019-12" db="EMBL/GenBank/DDBJ databases">
        <authorList>
            <person name="Huq M.A."/>
        </authorList>
    </citation>
    <scope>NUCLEOTIDE SEQUENCE [LARGE SCALE GENOMIC DNA]</scope>
    <source>
        <strain evidence="13 14">MAH-34</strain>
    </source>
</reference>
<keyword evidence="9 11" id="KW-0368">Histidine biosynthesis</keyword>
<keyword evidence="7 11" id="KW-0808">Transferase</keyword>
<evidence type="ECO:0000256" key="10">
    <source>
        <dbReference type="ARBA" id="ARBA00047481"/>
    </source>
</evidence>
<evidence type="ECO:0000256" key="8">
    <source>
        <dbReference type="ARBA" id="ARBA00022898"/>
    </source>
</evidence>
<evidence type="ECO:0000256" key="3">
    <source>
        <dbReference type="ARBA" id="ARBA00007970"/>
    </source>
</evidence>
<comment type="caution">
    <text evidence="13">The sequence shown here is derived from an EMBL/GenBank/DDBJ whole genome shotgun (WGS) entry which is preliminary data.</text>
</comment>
<dbReference type="HAMAP" id="MF_01023">
    <property type="entry name" value="HisC_aminotrans_2"/>
    <property type="match status" value="1"/>
</dbReference>
<sequence>MYYLTKAIIFKGVILLSNRTTDHIRPRGVLSRMKPYSPGKPIWEVQRELGIDKVTKLASNENPIGPSPLAVQAIQSYLTDIHRYPDADTIDLCSAIAGKLEVLPEQVLVTNGADELITLLSETFLEEGDEVIVPSPTFSEYEFGANLMGASVVQVPLREDYRYEIADLLAAVTEKTKLLYICSPNNPTGTYMTKQDLHALMDKLPPHVLVIFDGAYSHFVTADDYCDGLELVRQGYPIIVTQTFSKIYGLAGIRVGYGIASASILRNIRQVKEPFNVNALAQVGATAAIQDDAHLEATREMNKLGREQLYSSLQELGFNFTRSMSNFVLVELGPDAKAIYDQLMRKGVILRYAGAWNLPNHVRISIGTPEDHEAFISALREVLQESKEQPLLSALKD</sequence>
<organism evidence="13 14">
    <name type="scientific">Paenibacillus anseongense</name>
    <dbReference type="NCBI Taxonomy" id="2682845"/>
    <lineage>
        <taxon>Bacteria</taxon>
        <taxon>Bacillati</taxon>
        <taxon>Bacillota</taxon>
        <taxon>Bacilli</taxon>
        <taxon>Bacillales</taxon>
        <taxon>Paenibacillaceae</taxon>
        <taxon>Paenibacillus</taxon>
    </lineage>
</organism>
<dbReference type="PANTHER" id="PTHR43643:SF6">
    <property type="entry name" value="HISTIDINOL-PHOSPHATE AMINOTRANSFERASE"/>
    <property type="match status" value="1"/>
</dbReference>
<keyword evidence="14" id="KW-1185">Reference proteome</keyword>
<dbReference type="SUPFAM" id="SSF53383">
    <property type="entry name" value="PLP-dependent transferases"/>
    <property type="match status" value="1"/>
</dbReference>
<evidence type="ECO:0000259" key="12">
    <source>
        <dbReference type="Pfam" id="PF00155"/>
    </source>
</evidence>